<dbReference type="SUPFAM" id="SSF53850">
    <property type="entry name" value="Periplasmic binding protein-like II"/>
    <property type="match status" value="1"/>
</dbReference>
<evidence type="ECO:0000256" key="1">
    <source>
        <dbReference type="ARBA" id="ARBA00022729"/>
    </source>
</evidence>
<evidence type="ECO:0000313" key="4">
    <source>
        <dbReference type="Proteomes" id="UP000287447"/>
    </source>
</evidence>
<organism evidence="3 4">
    <name type="scientific">Hwanghaeella grinnelliae</name>
    <dbReference type="NCBI Taxonomy" id="2500179"/>
    <lineage>
        <taxon>Bacteria</taxon>
        <taxon>Pseudomonadati</taxon>
        <taxon>Pseudomonadota</taxon>
        <taxon>Alphaproteobacteria</taxon>
        <taxon>Rhodospirillales</taxon>
        <taxon>Rhodospirillaceae</taxon>
        <taxon>Hwanghaeella</taxon>
    </lineage>
</organism>
<dbReference type="InterPro" id="IPR001638">
    <property type="entry name" value="Solute-binding_3/MltF_N"/>
</dbReference>
<dbReference type="PANTHER" id="PTHR35936:SF17">
    <property type="entry name" value="ARGININE-BINDING EXTRACELLULAR PROTEIN ARTP"/>
    <property type="match status" value="1"/>
</dbReference>
<dbReference type="SMART" id="SM00062">
    <property type="entry name" value="PBPb"/>
    <property type="match status" value="1"/>
</dbReference>
<accession>A0A3S2W5E2</accession>
<protein>
    <submittedName>
        <fullName evidence="3">Transporter substrate-binding domain-containing protein</fullName>
    </submittedName>
</protein>
<gene>
    <name evidence="3" type="ORF">EOI86_17010</name>
</gene>
<evidence type="ECO:0000313" key="3">
    <source>
        <dbReference type="EMBL" id="RVU36861.1"/>
    </source>
</evidence>
<dbReference type="Gene3D" id="3.40.190.10">
    <property type="entry name" value="Periplasmic binding protein-like II"/>
    <property type="match status" value="2"/>
</dbReference>
<keyword evidence="1" id="KW-0732">Signal</keyword>
<proteinExistence type="predicted"/>
<dbReference type="EMBL" id="SADE01000002">
    <property type="protein sequence ID" value="RVU36861.1"/>
    <property type="molecule type" value="Genomic_DNA"/>
</dbReference>
<dbReference type="Pfam" id="PF00497">
    <property type="entry name" value="SBP_bac_3"/>
    <property type="match status" value="1"/>
</dbReference>
<dbReference type="OrthoDB" id="6955767at2"/>
<comment type="caution">
    <text evidence="3">The sequence shown here is derived from an EMBL/GenBank/DDBJ whole genome shotgun (WGS) entry which is preliminary data.</text>
</comment>
<reference evidence="4" key="1">
    <citation type="submission" date="2019-01" db="EMBL/GenBank/DDBJ databases">
        <title>Gri0909 isolated from a small marine red alga.</title>
        <authorList>
            <person name="Kim J."/>
            <person name="Jeong S.E."/>
            <person name="Jeon C.O."/>
        </authorList>
    </citation>
    <scope>NUCLEOTIDE SEQUENCE [LARGE SCALE GENOMIC DNA]</scope>
    <source>
        <strain evidence="4">Gri0909</strain>
    </source>
</reference>
<name>A0A3S2W5E2_9PROT</name>
<dbReference type="PANTHER" id="PTHR35936">
    <property type="entry name" value="MEMBRANE-BOUND LYTIC MUREIN TRANSGLYCOSYLASE F"/>
    <property type="match status" value="1"/>
</dbReference>
<dbReference type="Proteomes" id="UP000287447">
    <property type="component" value="Unassembled WGS sequence"/>
</dbReference>
<dbReference type="AlphaFoldDB" id="A0A3S2W5E2"/>
<dbReference type="RefSeq" id="WP_127766336.1">
    <property type="nucleotide sequence ID" value="NZ_SADE01000002.1"/>
</dbReference>
<feature type="domain" description="Solute-binding protein family 3/N-terminal" evidence="2">
    <location>
        <begin position="14"/>
        <end position="232"/>
    </location>
</feature>
<sequence>MSREATAELDDPTTLRVGINLGNMLLVTDRKPDGTPVGVAPDMAARIAEALGTGVEYVCYPTPGEVGDAIDTWDICLIAIEPKRAEIIDFCEAYVQIEATYLVPAGSPLEKIEDVDKPGVKIAVPARAAYDLYLTRTLQHAELVHGQGLPGTFEMFKQGGQDALAGLTPALLENAKEMPGSRVLPGRYTAIKQSVGTKHGKPALKAVIEKVLADAVADGTVQSLIDKHGVTGKLAVATDD</sequence>
<evidence type="ECO:0000259" key="2">
    <source>
        <dbReference type="SMART" id="SM00062"/>
    </source>
</evidence>
<keyword evidence="4" id="KW-1185">Reference proteome</keyword>